<evidence type="ECO:0000313" key="2">
    <source>
        <dbReference type="Proteomes" id="UP001432027"/>
    </source>
</evidence>
<dbReference type="Pfam" id="PF06579">
    <property type="entry name" value="Ly-6_related"/>
    <property type="match status" value="1"/>
</dbReference>
<organism evidence="1 2">
    <name type="scientific">Pristionchus entomophagus</name>
    <dbReference type="NCBI Taxonomy" id="358040"/>
    <lineage>
        <taxon>Eukaryota</taxon>
        <taxon>Metazoa</taxon>
        <taxon>Ecdysozoa</taxon>
        <taxon>Nematoda</taxon>
        <taxon>Chromadorea</taxon>
        <taxon>Rhabditida</taxon>
        <taxon>Rhabditina</taxon>
        <taxon>Diplogasteromorpha</taxon>
        <taxon>Diplogasteroidea</taxon>
        <taxon>Neodiplogasteridae</taxon>
        <taxon>Pristionchus</taxon>
    </lineage>
</organism>
<keyword evidence="2" id="KW-1185">Reference proteome</keyword>
<gene>
    <name evidence="1" type="ORF">PENTCL1PPCAC_3316</name>
</gene>
<dbReference type="Proteomes" id="UP001432027">
    <property type="component" value="Unassembled WGS sequence"/>
</dbReference>
<dbReference type="PANTHER" id="PTHR34722">
    <property type="entry name" value="HOMOLOG OF ODR-2 (TWO)-RELATED"/>
    <property type="match status" value="1"/>
</dbReference>
<name>A0AAV5SNF2_9BILA</name>
<dbReference type="EMBL" id="BTSX01000001">
    <property type="protein sequence ID" value="GMS81141.1"/>
    <property type="molecule type" value="Genomic_DNA"/>
</dbReference>
<accession>A0AAV5SNF2</accession>
<comment type="caution">
    <text evidence="1">The sequence shown here is derived from an EMBL/GenBank/DDBJ whole genome shotgun (WGS) entry which is preliminary data.</text>
</comment>
<protein>
    <submittedName>
        <fullName evidence="1">Uncharacterized protein</fullName>
    </submittedName>
</protein>
<reference evidence="1" key="1">
    <citation type="submission" date="2023-10" db="EMBL/GenBank/DDBJ databases">
        <title>Genome assembly of Pristionchus species.</title>
        <authorList>
            <person name="Yoshida K."/>
            <person name="Sommer R.J."/>
        </authorList>
    </citation>
    <scope>NUCLEOTIDE SEQUENCE</scope>
    <source>
        <strain evidence="1">RS0144</strain>
    </source>
</reference>
<evidence type="ECO:0000313" key="1">
    <source>
        <dbReference type="EMBL" id="GMS81141.1"/>
    </source>
</evidence>
<dbReference type="GO" id="GO:1990834">
    <property type="term" value="P:response to odorant"/>
    <property type="evidence" value="ECO:0007669"/>
    <property type="project" value="TreeGrafter"/>
</dbReference>
<dbReference type="PANTHER" id="PTHR34722:SF4">
    <property type="entry name" value="HOMOLOG OF ODR-2 (TWO)-RELATED"/>
    <property type="match status" value="1"/>
</dbReference>
<sequence length="135" mass="15072">HIPYSLVSLTGERSCKRRSVDDDLPSLVITRRCPDVATKTQSIQKVKTLALVVIMAMLFQSALASDRLDSGPPKSTECYSCMSLSYEMIFPILSRTFTNPLIFSNRCNDPENHQHMPTVRCSSVCATLFEPDIEG</sequence>
<dbReference type="GO" id="GO:0042048">
    <property type="term" value="P:olfactory behavior"/>
    <property type="evidence" value="ECO:0007669"/>
    <property type="project" value="TreeGrafter"/>
</dbReference>
<dbReference type="GO" id="GO:0043025">
    <property type="term" value="C:neuronal cell body"/>
    <property type="evidence" value="ECO:0007669"/>
    <property type="project" value="TreeGrafter"/>
</dbReference>
<feature type="non-terminal residue" evidence="1">
    <location>
        <position position="1"/>
    </location>
</feature>
<feature type="non-terminal residue" evidence="1">
    <location>
        <position position="135"/>
    </location>
</feature>
<dbReference type="InterPro" id="IPR010558">
    <property type="entry name" value="Ly-6-related"/>
</dbReference>
<dbReference type="GO" id="GO:0030424">
    <property type="term" value="C:axon"/>
    <property type="evidence" value="ECO:0007669"/>
    <property type="project" value="TreeGrafter"/>
</dbReference>
<proteinExistence type="predicted"/>
<dbReference type="AlphaFoldDB" id="A0AAV5SNF2"/>